<dbReference type="InterPro" id="IPR027417">
    <property type="entry name" value="P-loop_NTPase"/>
</dbReference>
<keyword evidence="1" id="KW-0547">Nucleotide-binding</keyword>
<evidence type="ECO:0000313" key="5">
    <source>
        <dbReference type="Proteomes" id="UP000808914"/>
    </source>
</evidence>
<name>A0ABS2PYZ6_9BACL</name>
<dbReference type="EMBL" id="JAFBER010000006">
    <property type="protein sequence ID" value="MBM7645191.1"/>
    <property type="molecule type" value="Genomic_DNA"/>
</dbReference>
<proteinExistence type="predicted"/>
<dbReference type="InterPro" id="IPR003439">
    <property type="entry name" value="ABC_transporter-like_ATP-bd"/>
</dbReference>
<feature type="domain" description="ABC transporter" evidence="3">
    <location>
        <begin position="4"/>
        <end position="231"/>
    </location>
</feature>
<organism evidence="4 5">
    <name type="scientific">Scopulibacillus daqui</name>
    <dbReference type="NCBI Taxonomy" id="1469162"/>
    <lineage>
        <taxon>Bacteria</taxon>
        <taxon>Bacillati</taxon>
        <taxon>Bacillota</taxon>
        <taxon>Bacilli</taxon>
        <taxon>Bacillales</taxon>
        <taxon>Sporolactobacillaceae</taxon>
        <taxon>Scopulibacillus</taxon>
    </lineage>
</organism>
<dbReference type="InterPro" id="IPR003593">
    <property type="entry name" value="AAA+_ATPase"/>
</dbReference>
<dbReference type="PANTHER" id="PTHR43038:SF3">
    <property type="entry name" value="ABC TRANSPORTER G FAMILY MEMBER 20 ISOFORM X1"/>
    <property type="match status" value="1"/>
</dbReference>
<dbReference type="PROSITE" id="PS50893">
    <property type="entry name" value="ABC_TRANSPORTER_2"/>
    <property type="match status" value="1"/>
</dbReference>
<dbReference type="Pfam" id="PF00005">
    <property type="entry name" value="ABC_tran"/>
    <property type="match status" value="1"/>
</dbReference>
<evidence type="ECO:0000259" key="3">
    <source>
        <dbReference type="PROSITE" id="PS50893"/>
    </source>
</evidence>
<keyword evidence="2 4" id="KW-0067">ATP-binding</keyword>
<dbReference type="PANTHER" id="PTHR43038">
    <property type="entry name" value="ATP-BINDING CASSETTE, SUB-FAMILY H, MEMBER 1"/>
    <property type="match status" value="1"/>
</dbReference>
<dbReference type="RefSeq" id="WP_205003118.1">
    <property type="nucleotide sequence ID" value="NZ_JAFBER010000006.1"/>
</dbReference>
<reference evidence="4 5" key="1">
    <citation type="submission" date="2021-01" db="EMBL/GenBank/DDBJ databases">
        <title>Genomic Encyclopedia of Type Strains, Phase IV (KMG-IV): sequencing the most valuable type-strain genomes for metagenomic binning, comparative biology and taxonomic classification.</title>
        <authorList>
            <person name="Goeker M."/>
        </authorList>
    </citation>
    <scope>NUCLEOTIDE SEQUENCE [LARGE SCALE GENOMIC DNA]</scope>
    <source>
        <strain evidence="4 5">DSM 28236</strain>
    </source>
</reference>
<dbReference type="SMART" id="SM00382">
    <property type="entry name" value="AAA"/>
    <property type="match status" value="1"/>
</dbReference>
<dbReference type="Gene3D" id="3.40.50.300">
    <property type="entry name" value="P-loop containing nucleotide triphosphate hydrolases"/>
    <property type="match status" value="1"/>
</dbReference>
<evidence type="ECO:0000256" key="1">
    <source>
        <dbReference type="ARBA" id="ARBA00022741"/>
    </source>
</evidence>
<gene>
    <name evidence="4" type="ORF">JOD45_001402</name>
</gene>
<protein>
    <submittedName>
        <fullName evidence="4">ABC-2 type transport system ATP-binding protein</fullName>
    </submittedName>
</protein>
<keyword evidence="5" id="KW-1185">Reference proteome</keyword>
<sequence length="254" mass="28340">MAYLNVNQVTKRVKSHLILDSVSFSIDKGTINGLTGPSGSGKTTLIKAIAGIETYTKGTIEIDDITAPDRKLLRRLGYMPQTNALFPDLSADQHLKYYAGLYKLPRNKYLKRTNELLQMVKLSDMVHKPVNTYSEDMKRRLSLILALFHTPSLVILDNPTSGLDMALKEVIWQEFTKLANIGAVFIIVTNLTKELAYCDQLLYLKNGKLLIQGTESDFNQTTGKPSLEESLIFLGSNEDGANISNCEETTHSNH</sequence>
<dbReference type="Proteomes" id="UP000808914">
    <property type="component" value="Unassembled WGS sequence"/>
</dbReference>
<accession>A0ABS2PYZ6</accession>
<evidence type="ECO:0000256" key="2">
    <source>
        <dbReference type="ARBA" id="ARBA00022840"/>
    </source>
</evidence>
<dbReference type="GO" id="GO:0005524">
    <property type="term" value="F:ATP binding"/>
    <property type="evidence" value="ECO:0007669"/>
    <property type="project" value="UniProtKB-KW"/>
</dbReference>
<dbReference type="SUPFAM" id="SSF52540">
    <property type="entry name" value="P-loop containing nucleoside triphosphate hydrolases"/>
    <property type="match status" value="1"/>
</dbReference>
<comment type="caution">
    <text evidence="4">The sequence shown here is derived from an EMBL/GenBank/DDBJ whole genome shotgun (WGS) entry which is preliminary data.</text>
</comment>
<evidence type="ECO:0000313" key="4">
    <source>
        <dbReference type="EMBL" id="MBM7645191.1"/>
    </source>
</evidence>